<dbReference type="KEGG" id="eus:EUTSA_v10008363mg"/>
<evidence type="ECO:0000256" key="6">
    <source>
        <dbReference type="SAM" id="Phobius"/>
    </source>
</evidence>
<keyword evidence="8" id="KW-1185">Reference proteome</keyword>
<gene>
    <name evidence="7" type="ORF">EUTSA_v10008363mg</name>
</gene>
<evidence type="ECO:0000256" key="5">
    <source>
        <dbReference type="ARBA" id="ARBA00023136"/>
    </source>
</evidence>
<dbReference type="eggNOG" id="KOG2540">
    <property type="taxonomic scope" value="Eukaryota"/>
</dbReference>
<dbReference type="OrthoDB" id="1704689at2759"/>
<evidence type="ECO:0000313" key="8">
    <source>
        <dbReference type="Proteomes" id="UP000030689"/>
    </source>
</evidence>
<dbReference type="GO" id="GO:0009846">
    <property type="term" value="P:pollen germination"/>
    <property type="evidence" value="ECO:0007669"/>
    <property type="project" value="EnsemblPlants"/>
</dbReference>
<dbReference type="EMBL" id="KI517683">
    <property type="protein sequence ID" value="ESQ36698.1"/>
    <property type="molecule type" value="Genomic_DNA"/>
</dbReference>
<dbReference type="STRING" id="72664.V4MWH3"/>
<dbReference type="GO" id="GO:0005507">
    <property type="term" value="F:copper ion binding"/>
    <property type="evidence" value="ECO:0007669"/>
    <property type="project" value="InterPro"/>
</dbReference>
<dbReference type="HAMAP" id="MF_00155">
    <property type="entry name" value="CtaG"/>
    <property type="match status" value="1"/>
</dbReference>
<dbReference type="NCBIfam" id="NF003465">
    <property type="entry name" value="PRK05089.1"/>
    <property type="match status" value="1"/>
</dbReference>
<evidence type="ECO:0000256" key="1">
    <source>
        <dbReference type="ARBA" id="ARBA00004007"/>
    </source>
</evidence>
<dbReference type="Proteomes" id="UP000030689">
    <property type="component" value="Unassembled WGS sequence"/>
</dbReference>
<dbReference type="GO" id="GO:0042803">
    <property type="term" value="F:protein homodimerization activity"/>
    <property type="evidence" value="ECO:0007669"/>
    <property type="project" value="EnsemblPlants"/>
</dbReference>
<reference evidence="7 8" key="1">
    <citation type="journal article" date="2013" name="Front. Plant Sci.">
        <title>The Reference Genome of the Halophytic Plant Eutrema salsugineum.</title>
        <authorList>
            <person name="Yang R."/>
            <person name="Jarvis D.E."/>
            <person name="Chen H."/>
            <person name="Beilstein M.A."/>
            <person name="Grimwood J."/>
            <person name="Jenkins J."/>
            <person name="Shu S."/>
            <person name="Prochnik S."/>
            <person name="Xin M."/>
            <person name="Ma C."/>
            <person name="Schmutz J."/>
            <person name="Wing R.A."/>
            <person name="Mitchell-Olds T."/>
            <person name="Schumaker K.S."/>
            <person name="Wang X."/>
        </authorList>
    </citation>
    <scope>NUCLEOTIDE SEQUENCE [LARGE SCALE GENOMIC DNA]</scope>
</reference>
<dbReference type="Gramene" id="ESQ36696">
    <property type="protein sequence ID" value="ESQ36696"/>
    <property type="gene ID" value="EUTSA_v10008363mg"/>
</dbReference>
<dbReference type="Gramene" id="ESQ36698">
    <property type="protein sequence ID" value="ESQ36698"/>
    <property type="gene ID" value="EUTSA_v10008363mg"/>
</dbReference>
<dbReference type="GO" id="GO:0033617">
    <property type="term" value="P:mitochondrial respiratory chain complex IV assembly"/>
    <property type="evidence" value="ECO:0007669"/>
    <property type="project" value="EnsemblPlants"/>
</dbReference>
<dbReference type="PANTHER" id="PTHR21320">
    <property type="entry name" value="CYTOCHROME C OXIDASE ASSEMBLY PROTEIN COX11-RELATED"/>
    <property type="match status" value="1"/>
</dbReference>
<comment type="subcellular location">
    <subcellularLocation>
        <location evidence="2">Mitochondrion inner membrane</location>
        <topology evidence="2">Single-pass membrane protein</topology>
        <orientation evidence="2">Intermembrane side</orientation>
    </subcellularLocation>
</comment>
<name>V4MWH3_EUTSA</name>
<dbReference type="AlphaFoldDB" id="V4MWH3"/>
<dbReference type="GO" id="GO:0010101">
    <property type="term" value="P:post-embryonic root morphogenesis"/>
    <property type="evidence" value="ECO:0007669"/>
    <property type="project" value="EnsemblPlants"/>
</dbReference>
<accession>V4MWH3</accession>
<dbReference type="SUPFAM" id="SSF110111">
    <property type="entry name" value="Ctag/Cox11"/>
    <property type="match status" value="1"/>
</dbReference>
<evidence type="ECO:0008006" key="9">
    <source>
        <dbReference type="Google" id="ProtNLM"/>
    </source>
</evidence>
<dbReference type="GO" id="GO:0005743">
    <property type="term" value="C:mitochondrial inner membrane"/>
    <property type="evidence" value="ECO:0007669"/>
    <property type="project" value="UniProtKB-SubCell"/>
</dbReference>
<dbReference type="OMA" id="YRIFCQS"/>
<sequence>MSWSKACKGTLISSYLEKLHRTSQSTRTVPSVLCSRYHTHGACKGNGHNLPSKRGLWGSSSSFLPLSSHSAISKSMLLGAHRQYSTHSPTETKSQKMLYYLTAVVFGMVGLTYAAVPLYRTFCQATGYGGTVQRKETVEEKIARHSESGTVTEREIVVQFNADVADGMQWKFTPTQREVRVKPGESALAFYTAENKSSAPITGVSTYNVTPMKAGVYFNKIQCFCFEEQRLLPGEQIDMPVFFYIDPEFETDPRMDGINNLILSYTFFKVSEENTTDTVSDITSVPVQETN</sequence>
<dbReference type="Gene3D" id="2.60.370.10">
    <property type="entry name" value="Ctag/Cox11"/>
    <property type="match status" value="1"/>
</dbReference>
<organism evidence="7 8">
    <name type="scientific">Eutrema salsugineum</name>
    <name type="common">Saltwater cress</name>
    <name type="synonym">Sisymbrium salsugineum</name>
    <dbReference type="NCBI Taxonomy" id="72664"/>
    <lineage>
        <taxon>Eukaryota</taxon>
        <taxon>Viridiplantae</taxon>
        <taxon>Streptophyta</taxon>
        <taxon>Embryophyta</taxon>
        <taxon>Tracheophyta</taxon>
        <taxon>Spermatophyta</taxon>
        <taxon>Magnoliopsida</taxon>
        <taxon>eudicotyledons</taxon>
        <taxon>Gunneridae</taxon>
        <taxon>Pentapetalae</taxon>
        <taxon>rosids</taxon>
        <taxon>malvids</taxon>
        <taxon>Brassicales</taxon>
        <taxon>Brassicaceae</taxon>
        <taxon>Eutremeae</taxon>
        <taxon>Eutrema</taxon>
    </lineage>
</organism>
<evidence type="ECO:0000256" key="2">
    <source>
        <dbReference type="ARBA" id="ARBA00004243"/>
    </source>
</evidence>
<keyword evidence="4 6" id="KW-1133">Transmembrane helix</keyword>
<keyword evidence="5 6" id="KW-0472">Membrane</keyword>
<comment type="function">
    <text evidence="1">Exerts its effect at some terminal stage of cytochrome c oxidase synthesis, probably by being involved in the insertion of the copper B into subunit I.</text>
</comment>
<protein>
    <recommendedName>
        <fullName evidence="9">Cytochrome c oxidase assembly protein CtaG/Cox11</fullName>
    </recommendedName>
</protein>
<proteinExistence type="inferred from homology"/>
<evidence type="ECO:0000256" key="4">
    <source>
        <dbReference type="ARBA" id="ARBA00022989"/>
    </source>
</evidence>
<feature type="transmembrane region" description="Helical" evidence="6">
    <location>
        <begin position="97"/>
        <end position="116"/>
    </location>
</feature>
<evidence type="ECO:0000256" key="3">
    <source>
        <dbReference type="ARBA" id="ARBA00022692"/>
    </source>
</evidence>
<dbReference type="InterPro" id="IPR007533">
    <property type="entry name" value="Cyt_c_oxidase_assmbl_CtaG"/>
</dbReference>
<dbReference type="FunFam" id="2.60.370.10:FF:000001">
    <property type="entry name" value="COX11 cytochrome c oxidase assembly homolog"/>
    <property type="match status" value="1"/>
</dbReference>
<keyword evidence="3 6" id="KW-0812">Transmembrane</keyword>
<dbReference type="PANTHER" id="PTHR21320:SF3">
    <property type="entry name" value="CYTOCHROME C OXIDASE ASSEMBLY PROTEIN COX11, MITOCHONDRIAL-RELATED"/>
    <property type="match status" value="1"/>
</dbReference>
<evidence type="ECO:0000313" key="7">
    <source>
        <dbReference type="EMBL" id="ESQ36696.1"/>
    </source>
</evidence>
<dbReference type="Pfam" id="PF04442">
    <property type="entry name" value="CtaG_Cox11"/>
    <property type="match status" value="1"/>
</dbReference>
<dbReference type="InterPro" id="IPR023471">
    <property type="entry name" value="CtaG/Cox11_dom_sf"/>
</dbReference>
<dbReference type="EMBL" id="KI517683">
    <property type="protein sequence ID" value="ESQ36696.1"/>
    <property type="molecule type" value="Genomic_DNA"/>
</dbReference>